<dbReference type="GO" id="GO:0006783">
    <property type="term" value="P:heme biosynthetic process"/>
    <property type="evidence" value="ECO:0007669"/>
    <property type="project" value="TreeGrafter"/>
</dbReference>
<accession>A0A840WT63</accession>
<name>A0A840WT63_9ACTN</name>
<keyword evidence="3" id="KW-1185">Reference proteome</keyword>
<reference evidence="2 3" key="1">
    <citation type="submission" date="2020-08" db="EMBL/GenBank/DDBJ databases">
        <title>Sequencing the genomes of 1000 actinobacteria strains.</title>
        <authorList>
            <person name="Klenk H.-P."/>
        </authorList>
    </citation>
    <scope>NUCLEOTIDE SEQUENCE [LARGE SCALE GENOMIC DNA]</scope>
    <source>
        <strain evidence="2 3">DSM 44598</strain>
    </source>
</reference>
<evidence type="ECO:0000313" key="3">
    <source>
        <dbReference type="Proteomes" id="UP000579647"/>
    </source>
</evidence>
<dbReference type="GO" id="GO:0004418">
    <property type="term" value="F:hydroxymethylbilane synthase activity"/>
    <property type="evidence" value="ECO:0007669"/>
    <property type="project" value="InterPro"/>
</dbReference>
<protein>
    <submittedName>
        <fullName evidence="2">Porphobilinogen deaminase</fullName>
    </submittedName>
</protein>
<organism evidence="2 3">
    <name type="scientific">Nocardiopsis metallicus</name>
    <dbReference type="NCBI Taxonomy" id="179819"/>
    <lineage>
        <taxon>Bacteria</taxon>
        <taxon>Bacillati</taxon>
        <taxon>Actinomycetota</taxon>
        <taxon>Actinomycetes</taxon>
        <taxon>Streptosporangiales</taxon>
        <taxon>Nocardiopsidaceae</taxon>
        <taxon>Nocardiopsis</taxon>
    </lineage>
</organism>
<sequence>MQVRAEDTALAKIVSAVHDDASAATTGAERALLAALGGGCHVPISAYATAGAGCLRLIAQVTSTDGRATVRAACSGPAAEPEALGERVARQLRDGGAEAILSALDQSL</sequence>
<comment type="caution">
    <text evidence="2">The sequence shown here is derived from an EMBL/GenBank/DDBJ whole genome shotgun (WGS) entry which is preliminary data.</text>
</comment>
<dbReference type="PROSITE" id="PS00533">
    <property type="entry name" value="PORPHOBILINOGEN_DEAM"/>
    <property type="match status" value="1"/>
</dbReference>
<dbReference type="SUPFAM" id="SSF54782">
    <property type="entry name" value="Porphobilinogen deaminase (hydroxymethylbilane synthase), C-terminal domain"/>
    <property type="match status" value="1"/>
</dbReference>
<evidence type="ECO:0000313" key="2">
    <source>
        <dbReference type="EMBL" id="MBB5494796.1"/>
    </source>
</evidence>
<dbReference type="GO" id="GO:0005737">
    <property type="term" value="C:cytoplasm"/>
    <property type="evidence" value="ECO:0007669"/>
    <property type="project" value="TreeGrafter"/>
</dbReference>
<feature type="domain" description="Porphobilinogen deaminase C-terminal" evidence="1">
    <location>
        <begin position="27"/>
        <end position="93"/>
    </location>
</feature>
<gene>
    <name evidence="2" type="ORF">HNR07_005933</name>
</gene>
<evidence type="ECO:0000259" key="1">
    <source>
        <dbReference type="Pfam" id="PF03900"/>
    </source>
</evidence>
<dbReference type="Proteomes" id="UP000579647">
    <property type="component" value="Unassembled WGS sequence"/>
</dbReference>
<dbReference type="Pfam" id="PF03900">
    <property type="entry name" value="Porphobil_deamC"/>
    <property type="match status" value="1"/>
</dbReference>
<dbReference type="AlphaFoldDB" id="A0A840WT63"/>
<dbReference type="Gene3D" id="3.30.160.40">
    <property type="entry name" value="Porphobilinogen deaminase, C-terminal domain"/>
    <property type="match status" value="1"/>
</dbReference>
<dbReference type="InterPro" id="IPR036803">
    <property type="entry name" value="Porphobilinogen_deaminase_C_sf"/>
</dbReference>
<dbReference type="InterPro" id="IPR000860">
    <property type="entry name" value="HemC"/>
</dbReference>
<proteinExistence type="predicted"/>
<dbReference type="PANTHER" id="PTHR11557:SF0">
    <property type="entry name" value="PORPHOBILINOGEN DEAMINASE"/>
    <property type="match status" value="1"/>
</dbReference>
<dbReference type="InterPro" id="IPR022418">
    <property type="entry name" value="Porphobilinogen_deaminase_C"/>
</dbReference>
<dbReference type="InterPro" id="IPR022419">
    <property type="entry name" value="Porphobilin_deaminase_cofac_BS"/>
</dbReference>
<dbReference type="PANTHER" id="PTHR11557">
    <property type="entry name" value="PORPHOBILINOGEN DEAMINASE"/>
    <property type="match status" value="1"/>
</dbReference>
<dbReference type="EMBL" id="JACHDO010000001">
    <property type="protein sequence ID" value="MBB5494796.1"/>
    <property type="molecule type" value="Genomic_DNA"/>
</dbReference>